<dbReference type="Proteomes" id="UP000887579">
    <property type="component" value="Unplaced"/>
</dbReference>
<sequence>MPSTEFTRFPESSNFTKSINSGFTFFASKDEEKKKIKRQKNNEAVKKCREARRLEERKTVEGLERQRRINANLEKEFERMSTEEQLIKQILPLCSISKVNYKCNENVPKSDKSDTCN</sequence>
<dbReference type="WBParaSite" id="ES5_v2.g23609.t1">
    <property type="protein sequence ID" value="ES5_v2.g23609.t1"/>
    <property type="gene ID" value="ES5_v2.g23609"/>
</dbReference>
<proteinExistence type="predicted"/>
<reference evidence="2" key="1">
    <citation type="submission" date="2022-11" db="UniProtKB">
        <authorList>
            <consortium name="WormBaseParasite"/>
        </authorList>
    </citation>
    <scope>IDENTIFICATION</scope>
</reference>
<accession>A0AC34G1U3</accession>
<name>A0AC34G1U3_9BILA</name>
<protein>
    <submittedName>
        <fullName evidence="2">BZIP domain-containing protein</fullName>
    </submittedName>
</protein>
<organism evidence="1 2">
    <name type="scientific">Panagrolaimus sp. ES5</name>
    <dbReference type="NCBI Taxonomy" id="591445"/>
    <lineage>
        <taxon>Eukaryota</taxon>
        <taxon>Metazoa</taxon>
        <taxon>Ecdysozoa</taxon>
        <taxon>Nematoda</taxon>
        <taxon>Chromadorea</taxon>
        <taxon>Rhabditida</taxon>
        <taxon>Tylenchina</taxon>
        <taxon>Panagrolaimomorpha</taxon>
        <taxon>Panagrolaimoidea</taxon>
        <taxon>Panagrolaimidae</taxon>
        <taxon>Panagrolaimus</taxon>
    </lineage>
</organism>
<evidence type="ECO:0000313" key="1">
    <source>
        <dbReference type="Proteomes" id="UP000887579"/>
    </source>
</evidence>
<evidence type="ECO:0000313" key="2">
    <source>
        <dbReference type="WBParaSite" id="ES5_v2.g23609.t1"/>
    </source>
</evidence>